<gene>
    <name evidence="2" type="ORF">BHF68_05800</name>
</gene>
<dbReference type="RefSeq" id="WP_069643155.1">
    <property type="nucleotide sequence ID" value="NZ_MIJE01000022.1"/>
</dbReference>
<organism evidence="2 3">
    <name type="scientific">Desulfuribacillus alkaliarsenatis</name>
    <dbReference type="NCBI Taxonomy" id="766136"/>
    <lineage>
        <taxon>Bacteria</taxon>
        <taxon>Bacillati</taxon>
        <taxon>Bacillota</taxon>
        <taxon>Desulfuribacillia</taxon>
        <taxon>Desulfuribacillales</taxon>
        <taxon>Desulfuribacillaceae</taxon>
        <taxon>Desulfuribacillus</taxon>
    </lineage>
</organism>
<dbReference type="STRING" id="766136.BHF68_05800"/>
<dbReference type="AlphaFoldDB" id="A0A1E5G2A9"/>
<evidence type="ECO:0000256" key="1">
    <source>
        <dbReference type="SAM" id="MobiDB-lite"/>
    </source>
</evidence>
<accession>A0A1E5G2A9</accession>
<feature type="region of interest" description="Disordered" evidence="1">
    <location>
        <begin position="277"/>
        <end position="306"/>
    </location>
</feature>
<evidence type="ECO:0000313" key="3">
    <source>
        <dbReference type="Proteomes" id="UP000094296"/>
    </source>
</evidence>
<keyword evidence="3" id="KW-1185">Reference proteome</keyword>
<dbReference type="Proteomes" id="UP000094296">
    <property type="component" value="Unassembled WGS sequence"/>
</dbReference>
<comment type="caution">
    <text evidence="2">The sequence shown here is derived from an EMBL/GenBank/DDBJ whole genome shotgun (WGS) entry which is preliminary data.</text>
</comment>
<name>A0A1E5G2A9_9FIRM</name>
<proteinExistence type="predicted"/>
<evidence type="ECO:0000313" key="2">
    <source>
        <dbReference type="EMBL" id="OEF97109.1"/>
    </source>
</evidence>
<reference evidence="2 3" key="1">
    <citation type="submission" date="2016-09" db="EMBL/GenBank/DDBJ databases">
        <title>Draft genome sequence for the type strain of Desulfuribacillus alkaliarsenatis AHT28, an obligately anaerobic, sulfidogenic bacterium isolated from Russian soda lake sediments.</title>
        <authorList>
            <person name="Abin C.A."/>
            <person name="Hollibaugh J.T."/>
        </authorList>
    </citation>
    <scope>NUCLEOTIDE SEQUENCE [LARGE SCALE GENOMIC DNA]</scope>
    <source>
        <strain evidence="2 3">AHT28</strain>
    </source>
</reference>
<sequence length="306" mass="35049">MRERGDFQKTLGKMPQNNSRYELDNASYKDADELGILTMQRVIGNRVTELLLAEQEEDNQVSELATPIKDKQGNLDENSSHTLSVTTGQIQVSIDKDEELLELTTMERREDNKSEPLHGYQKQVNKNKPEKKSLGTMSVHSQNWQKGAVTIVNPINKAGKKTTNMVKSFIKDDESGNLPKVLPFLNQQKTEQEKKSWEAVKKQTNYLRQAGPSESVDLIHNKADKQVHNKGQIIEQKKNKESEFSKKIDQGLQNIQNKEVALTREDFFDVIMSVRRKRRQDEKGVGSEEIITVTEPVKEDEEKELE</sequence>
<dbReference type="EMBL" id="MIJE01000022">
    <property type="protein sequence ID" value="OEF97109.1"/>
    <property type="molecule type" value="Genomic_DNA"/>
</dbReference>
<protein>
    <submittedName>
        <fullName evidence="2">Uncharacterized protein</fullName>
    </submittedName>
</protein>
<feature type="region of interest" description="Disordered" evidence="1">
    <location>
        <begin position="110"/>
        <end position="133"/>
    </location>
</feature>